<comment type="subcellular location">
    <subcellularLocation>
        <location evidence="1">Cytoplasm</location>
    </subcellularLocation>
</comment>
<evidence type="ECO:0000256" key="7">
    <source>
        <dbReference type="ARBA" id="ARBA00022741"/>
    </source>
</evidence>
<reference evidence="14" key="1">
    <citation type="submission" date="2020-05" db="EMBL/GenBank/DDBJ databases">
        <authorList>
            <person name="Chiriac C."/>
            <person name="Salcher M."/>
            <person name="Ghai R."/>
            <person name="Kavagutti S V."/>
        </authorList>
    </citation>
    <scope>NUCLEOTIDE SEQUENCE</scope>
</reference>
<evidence type="ECO:0000256" key="9">
    <source>
        <dbReference type="ARBA" id="ARBA00022842"/>
    </source>
</evidence>
<dbReference type="EMBL" id="CAEZZD010000003">
    <property type="protein sequence ID" value="CAB4739237.1"/>
    <property type="molecule type" value="Genomic_DNA"/>
</dbReference>
<dbReference type="EMBL" id="CAFBPK010000012">
    <property type="protein sequence ID" value="CAB5019876.1"/>
    <property type="molecule type" value="Genomic_DNA"/>
</dbReference>
<organism evidence="14">
    <name type="scientific">freshwater metagenome</name>
    <dbReference type="NCBI Taxonomy" id="449393"/>
    <lineage>
        <taxon>unclassified sequences</taxon>
        <taxon>metagenomes</taxon>
        <taxon>ecological metagenomes</taxon>
    </lineage>
</organism>
<dbReference type="AlphaFoldDB" id="A0A6J6SX22"/>
<dbReference type="GO" id="GO:0002949">
    <property type="term" value="P:tRNA threonylcarbamoyladenosine modification"/>
    <property type="evidence" value="ECO:0007669"/>
    <property type="project" value="InterPro"/>
</dbReference>
<evidence type="ECO:0000313" key="14">
    <source>
        <dbReference type="EMBL" id="CAB4739237.1"/>
    </source>
</evidence>
<evidence type="ECO:0000313" key="11">
    <source>
        <dbReference type="EMBL" id="CAB4335102.1"/>
    </source>
</evidence>
<accession>A0A6J6SX22</accession>
<dbReference type="InterPro" id="IPR027417">
    <property type="entry name" value="P-loop_NTPase"/>
</dbReference>
<gene>
    <name evidence="13" type="ORF">UFOPK2648_00381</name>
    <name evidence="14" type="ORF">UFOPK2824_00040</name>
    <name evidence="15" type="ORF">UFOPK3037_00401</name>
    <name evidence="16" type="ORF">UFOPK3278_00307</name>
    <name evidence="11" type="ORF">UFOPK3406_00523</name>
    <name evidence="12" type="ORF">UFOPK3925_01341</name>
    <name evidence="17" type="ORF">UFOPK4097_00863</name>
    <name evidence="18" type="ORF">UFOPK4301_00076</name>
</gene>
<evidence type="ECO:0000256" key="1">
    <source>
        <dbReference type="ARBA" id="ARBA00004496"/>
    </source>
</evidence>
<dbReference type="EMBL" id="CAFBQG010000004">
    <property type="protein sequence ID" value="CAB5044052.1"/>
    <property type="molecule type" value="Genomic_DNA"/>
</dbReference>
<evidence type="ECO:0000313" key="16">
    <source>
        <dbReference type="EMBL" id="CAB4846405.1"/>
    </source>
</evidence>
<keyword evidence="8" id="KW-0067">ATP-binding</keyword>
<evidence type="ECO:0000256" key="3">
    <source>
        <dbReference type="ARBA" id="ARBA00019010"/>
    </source>
</evidence>
<evidence type="ECO:0000313" key="13">
    <source>
        <dbReference type="EMBL" id="CAB4702291.1"/>
    </source>
</evidence>
<dbReference type="PANTHER" id="PTHR33540:SF2">
    <property type="entry name" value="TRNA THREONYLCARBAMOYLADENOSINE BIOSYNTHESIS PROTEIN TSAE"/>
    <property type="match status" value="1"/>
</dbReference>
<comment type="similarity">
    <text evidence="2">Belongs to the TsaE family.</text>
</comment>
<dbReference type="EMBL" id="CAEZYC010000012">
    <property type="protein sequence ID" value="CAB4702291.1"/>
    <property type="molecule type" value="Genomic_DNA"/>
</dbReference>
<evidence type="ECO:0000313" key="15">
    <source>
        <dbReference type="EMBL" id="CAB4797600.1"/>
    </source>
</evidence>
<evidence type="ECO:0000256" key="2">
    <source>
        <dbReference type="ARBA" id="ARBA00007599"/>
    </source>
</evidence>
<keyword evidence="5" id="KW-0819">tRNA processing</keyword>
<dbReference type="EMBL" id="CAFAAO010000004">
    <property type="protein sequence ID" value="CAB4797600.1"/>
    <property type="molecule type" value="Genomic_DNA"/>
</dbReference>
<dbReference type="GO" id="GO:0005737">
    <property type="term" value="C:cytoplasm"/>
    <property type="evidence" value="ECO:0007669"/>
    <property type="project" value="UniProtKB-SubCell"/>
</dbReference>
<sequence length="161" mass="16815">MPIEVTTAIQMQALGAGIAKLLVAGDVVILDGPLGAGKTTFVQGLAQELGVQGAVTSPTFVMARIHKPVDAGIALVHVDAYRLDEKSELSDLDLDATTNAVFLIEWGLPYAKNFTDSWLEVRIARSALAADASDAASGLRTVEIIAVGDGWANLDLSGITL</sequence>
<dbReference type="EMBL" id="CAESAD010000012">
    <property type="protein sequence ID" value="CAB4344170.1"/>
    <property type="molecule type" value="Genomic_DNA"/>
</dbReference>
<evidence type="ECO:0000313" key="18">
    <source>
        <dbReference type="EMBL" id="CAB5044052.1"/>
    </source>
</evidence>
<dbReference type="EMBL" id="CAESAI010000008">
    <property type="protein sequence ID" value="CAB4335102.1"/>
    <property type="molecule type" value="Genomic_DNA"/>
</dbReference>
<keyword evidence="9" id="KW-0460">Magnesium</keyword>
<dbReference type="GO" id="GO:0005524">
    <property type="term" value="F:ATP binding"/>
    <property type="evidence" value="ECO:0007669"/>
    <property type="project" value="UniProtKB-KW"/>
</dbReference>
<proteinExistence type="inferred from homology"/>
<protein>
    <recommendedName>
        <fullName evidence="3">tRNA threonylcarbamoyladenosine biosynthesis protein TsaE</fullName>
    </recommendedName>
    <alternativeName>
        <fullName evidence="10">t(6)A37 threonylcarbamoyladenosine biosynthesis protein TsaE</fullName>
    </alternativeName>
</protein>
<evidence type="ECO:0000313" key="17">
    <source>
        <dbReference type="EMBL" id="CAB5019876.1"/>
    </source>
</evidence>
<evidence type="ECO:0000256" key="6">
    <source>
        <dbReference type="ARBA" id="ARBA00022723"/>
    </source>
</evidence>
<keyword evidence="4" id="KW-0963">Cytoplasm</keyword>
<dbReference type="Gene3D" id="3.40.50.300">
    <property type="entry name" value="P-loop containing nucleotide triphosphate hydrolases"/>
    <property type="match status" value="1"/>
</dbReference>
<evidence type="ECO:0000256" key="4">
    <source>
        <dbReference type="ARBA" id="ARBA00022490"/>
    </source>
</evidence>
<dbReference type="InterPro" id="IPR003442">
    <property type="entry name" value="T6A_TsaE"/>
</dbReference>
<evidence type="ECO:0000256" key="8">
    <source>
        <dbReference type="ARBA" id="ARBA00022840"/>
    </source>
</evidence>
<name>A0A6J6SX22_9ZZZZ</name>
<dbReference type="GO" id="GO:0046872">
    <property type="term" value="F:metal ion binding"/>
    <property type="evidence" value="ECO:0007669"/>
    <property type="project" value="UniProtKB-KW"/>
</dbReference>
<dbReference type="Pfam" id="PF02367">
    <property type="entry name" value="TsaE"/>
    <property type="match status" value="1"/>
</dbReference>
<evidence type="ECO:0000313" key="12">
    <source>
        <dbReference type="EMBL" id="CAB4344170.1"/>
    </source>
</evidence>
<dbReference type="PANTHER" id="PTHR33540">
    <property type="entry name" value="TRNA THREONYLCARBAMOYLADENOSINE BIOSYNTHESIS PROTEIN TSAE"/>
    <property type="match status" value="1"/>
</dbReference>
<dbReference type="SUPFAM" id="SSF52540">
    <property type="entry name" value="P-loop containing nucleoside triphosphate hydrolases"/>
    <property type="match status" value="1"/>
</dbReference>
<evidence type="ECO:0000256" key="10">
    <source>
        <dbReference type="ARBA" id="ARBA00032441"/>
    </source>
</evidence>
<evidence type="ECO:0000256" key="5">
    <source>
        <dbReference type="ARBA" id="ARBA00022694"/>
    </source>
</evidence>
<dbReference type="EMBL" id="CAFBIX010000005">
    <property type="protein sequence ID" value="CAB4846405.1"/>
    <property type="molecule type" value="Genomic_DNA"/>
</dbReference>
<keyword evidence="6" id="KW-0479">Metal-binding</keyword>
<keyword evidence="7" id="KW-0547">Nucleotide-binding</keyword>
<dbReference type="NCBIfam" id="TIGR00150">
    <property type="entry name" value="T6A_YjeE"/>
    <property type="match status" value="1"/>
</dbReference>